<feature type="compositionally biased region" description="Pro residues" evidence="7">
    <location>
        <begin position="375"/>
        <end position="389"/>
    </location>
</feature>
<dbReference type="InterPro" id="IPR008422">
    <property type="entry name" value="KN_HD"/>
</dbReference>
<organism evidence="9">
    <name type="scientific">Darwinula stevensoni</name>
    <dbReference type="NCBI Taxonomy" id="69355"/>
    <lineage>
        <taxon>Eukaryota</taxon>
        <taxon>Metazoa</taxon>
        <taxon>Ecdysozoa</taxon>
        <taxon>Arthropoda</taxon>
        <taxon>Crustacea</taxon>
        <taxon>Oligostraca</taxon>
        <taxon>Ostracoda</taxon>
        <taxon>Podocopa</taxon>
        <taxon>Podocopida</taxon>
        <taxon>Darwinulocopina</taxon>
        <taxon>Darwinuloidea</taxon>
        <taxon>Darwinulidae</taxon>
        <taxon>Darwinula</taxon>
    </lineage>
</organism>
<feature type="compositionally biased region" description="Polar residues" evidence="7">
    <location>
        <begin position="502"/>
        <end position="513"/>
    </location>
</feature>
<feature type="region of interest" description="Disordered" evidence="7">
    <location>
        <begin position="371"/>
        <end position="392"/>
    </location>
</feature>
<dbReference type="FunFam" id="1.10.10.60:FF:000003">
    <property type="entry name" value="Iroquois-class homeobox protein IRX"/>
    <property type="match status" value="1"/>
</dbReference>
<reference evidence="9" key="1">
    <citation type="submission" date="2020-11" db="EMBL/GenBank/DDBJ databases">
        <authorList>
            <person name="Tran Van P."/>
        </authorList>
    </citation>
    <scope>NUCLEOTIDE SEQUENCE</scope>
</reference>
<feature type="compositionally biased region" description="Basic and acidic residues" evidence="7">
    <location>
        <begin position="291"/>
        <end position="308"/>
    </location>
</feature>
<evidence type="ECO:0000256" key="4">
    <source>
        <dbReference type="ARBA" id="ARBA00023155"/>
    </source>
</evidence>
<keyword evidence="5 6" id="KW-0539">Nucleus</keyword>
<accession>A0A7R9ABL3</accession>
<dbReference type="InterPro" id="IPR001356">
    <property type="entry name" value="HD"/>
</dbReference>
<proteinExistence type="inferred from homology"/>
<dbReference type="InterPro" id="IPR017970">
    <property type="entry name" value="Homeobox_CS"/>
</dbReference>
<sequence>MSHLLMQAGASAGGSGSPGVGGTGAGSPCPTGHGITTASCCESARGIMSTDPVTGQPICSCQYEPSTRLAFQSAYHPRLSGGSGGGSTGGSGGGLGGGGVGGGGPSSSPGASAAVAAAAAAAAAGVYQTHVYPTPPEQTPSYPSLGAMDTSAFYPTLGAPYGLKESAAAAAGAEAAAAAACWSAATTPATGYYPYDPTFAAYGYGPGYDLAARRKNATRESTATLKAWLNEHKKNPYPTKGEKIMLAIITKMTLTQVSTWFANARRRLKKENKMTWEPKNRVEEDDTVVSDDDHDKEKGSFRDSRPDPESASGGEGETEEYLLPNGCSRDDGVKSGGSVSGRATYLQGDGKNHGVRVGDEKPKIWSLADTAACKTPPPAPAPPPPPPSVPSAWSTVDCSVPLSAYGTMNNQGLVHGYSPGGAPNYHSGFPSTGTGGGGGNMYAGVGTFPTLPLSDTPPQTPPGASVPSYYGAQSLLATVNSSRSSTGSGSSEEERVRQSSGLANFQSTRSSPPTAFRPVYKR</sequence>
<evidence type="ECO:0000256" key="2">
    <source>
        <dbReference type="ARBA" id="ARBA00008446"/>
    </source>
</evidence>
<dbReference type="GO" id="GO:0000978">
    <property type="term" value="F:RNA polymerase II cis-regulatory region sequence-specific DNA binding"/>
    <property type="evidence" value="ECO:0007669"/>
    <property type="project" value="TreeGrafter"/>
</dbReference>
<dbReference type="AlphaFoldDB" id="A0A7R9ABL3"/>
<feature type="compositionally biased region" description="Low complexity" evidence="7">
    <location>
        <begin position="481"/>
        <end position="490"/>
    </location>
</feature>
<dbReference type="SMART" id="SM00389">
    <property type="entry name" value="HOX"/>
    <property type="match status" value="1"/>
</dbReference>
<feature type="DNA-binding region" description="Homeobox" evidence="6">
    <location>
        <begin position="210"/>
        <end position="272"/>
    </location>
</feature>
<feature type="region of interest" description="Disordered" evidence="7">
    <location>
        <begin position="80"/>
        <end position="108"/>
    </location>
</feature>
<evidence type="ECO:0000256" key="1">
    <source>
        <dbReference type="ARBA" id="ARBA00004123"/>
    </source>
</evidence>
<dbReference type="Pfam" id="PF05920">
    <property type="entry name" value="Homeobox_KN"/>
    <property type="match status" value="1"/>
</dbReference>
<feature type="domain" description="Homeobox" evidence="8">
    <location>
        <begin position="208"/>
        <end position="271"/>
    </location>
</feature>
<dbReference type="PANTHER" id="PTHR11211:SF46">
    <property type="entry name" value="HOMEOBOX PROTEIN ARAUCAN-RELATED"/>
    <property type="match status" value="1"/>
</dbReference>
<dbReference type="Proteomes" id="UP000677054">
    <property type="component" value="Unassembled WGS sequence"/>
</dbReference>
<protein>
    <recommendedName>
        <fullName evidence="8">Homeobox domain-containing protein</fullName>
    </recommendedName>
</protein>
<keyword evidence="3 6" id="KW-0238">DNA-binding</keyword>
<gene>
    <name evidence="9" type="ORF">DSTB1V02_LOCUS10842</name>
</gene>
<dbReference type="PANTHER" id="PTHR11211">
    <property type="entry name" value="IROQUOIS-CLASS HOMEODOMAIN PROTEIN IRX"/>
    <property type="match status" value="1"/>
</dbReference>
<dbReference type="GO" id="GO:0045317">
    <property type="term" value="P:equator specification"/>
    <property type="evidence" value="ECO:0007669"/>
    <property type="project" value="UniProtKB-ARBA"/>
</dbReference>
<dbReference type="InterPro" id="IPR009057">
    <property type="entry name" value="Homeodomain-like_sf"/>
</dbReference>
<evidence type="ECO:0000259" key="8">
    <source>
        <dbReference type="PROSITE" id="PS50071"/>
    </source>
</evidence>
<comment type="similarity">
    <text evidence="2">Belongs to the TALE/IRO homeobox family.</text>
</comment>
<dbReference type="GO" id="GO:0030182">
    <property type="term" value="P:neuron differentiation"/>
    <property type="evidence" value="ECO:0007669"/>
    <property type="project" value="TreeGrafter"/>
</dbReference>
<dbReference type="EMBL" id="CAJPEV010003258">
    <property type="protein sequence ID" value="CAG0899343.1"/>
    <property type="molecule type" value="Genomic_DNA"/>
</dbReference>
<evidence type="ECO:0000256" key="5">
    <source>
        <dbReference type="ARBA" id="ARBA00023242"/>
    </source>
</evidence>
<dbReference type="PROSITE" id="PS00027">
    <property type="entry name" value="HOMEOBOX_1"/>
    <property type="match status" value="1"/>
</dbReference>
<dbReference type="GO" id="GO:0000981">
    <property type="term" value="F:DNA-binding transcription factor activity, RNA polymerase II-specific"/>
    <property type="evidence" value="ECO:0007669"/>
    <property type="project" value="InterPro"/>
</dbReference>
<dbReference type="SUPFAM" id="SSF46689">
    <property type="entry name" value="Homeodomain-like"/>
    <property type="match status" value="1"/>
</dbReference>
<evidence type="ECO:0000256" key="6">
    <source>
        <dbReference type="PROSITE-ProRule" id="PRU00108"/>
    </source>
</evidence>
<keyword evidence="10" id="KW-1185">Reference proteome</keyword>
<dbReference type="PROSITE" id="PS50071">
    <property type="entry name" value="HOMEOBOX_2"/>
    <property type="match status" value="1"/>
</dbReference>
<evidence type="ECO:0000256" key="3">
    <source>
        <dbReference type="ARBA" id="ARBA00023125"/>
    </source>
</evidence>
<dbReference type="InterPro" id="IPR003893">
    <property type="entry name" value="Iroquois_homeo"/>
</dbReference>
<feature type="compositionally biased region" description="Gly residues" evidence="7">
    <location>
        <begin position="81"/>
        <end position="105"/>
    </location>
</feature>
<dbReference type="CDD" id="cd00086">
    <property type="entry name" value="homeodomain"/>
    <property type="match status" value="1"/>
</dbReference>
<dbReference type="GO" id="GO:0005634">
    <property type="term" value="C:nucleus"/>
    <property type="evidence" value="ECO:0007669"/>
    <property type="project" value="UniProtKB-SubCell"/>
</dbReference>
<evidence type="ECO:0000256" key="7">
    <source>
        <dbReference type="SAM" id="MobiDB-lite"/>
    </source>
</evidence>
<feature type="region of interest" description="Disordered" evidence="7">
    <location>
        <begin position="449"/>
        <end position="522"/>
    </location>
</feature>
<evidence type="ECO:0000313" key="10">
    <source>
        <dbReference type="Proteomes" id="UP000677054"/>
    </source>
</evidence>
<name>A0A7R9ABL3_9CRUS</name>
<dbReference type="GO" id="GO:0048468">
    <property type="term" value="P:cell development"/>
    <property type="evidence" value="ECO:0007669"/>
    <property type="project" value="TreeGrafter"/>
</dbReference>
<dbReference type="OrthoDB" id="5399138at2759"/>
<dbReference type="GO" id="GO:0045926">
    <property type="term" value="P:negative regulation of growth"/>
    <property type="evidence" value="ECO:0007669"/>
    <property type="project" value="UniProtKB-ARBA"/>
</dbReference>
<dbReference type="Gene3D" id="1.10.10.60">
    <property type="entry name" value="Homeodomain-like"/>
    <property type="match status" value="1"/>
</dbReference>
<feature type="region of interest" description="Disordered" evidence="7">
    <location>
        <begin position="1"/>
        <end position="25"/>
    </location>
</feature>
<evidence type="ECO:0000313" key="9">
    <source>
        <dbReference type="EMBL" id="CAD7251075.1"/>
    </source>
</evidence>
<feature type="region of interest" description="Disordered" evidence="7">
    <location>
        <begin position="278"/>
        <end position="357"/>
    </location>
</feature>
<comment type="subcellular location">
    <subcellularLocation>
        <location evidence="1 6">Nucleus</location>
    </subcellularLocation>
</comment>
<dbReference type="EMBL" id="LR902775">
    <property type="protein sequence ID" value="CAD7251075.1"/>
    <property type="molecule type" value="Genomic_DNA"/>
</dbReference>
<keyword evidence="4 6" id="KW-0371">Homeobox</keyword>
<dbReference type="SMART" id="SM00548">
    <property type="entry name" value="IRO"/>
    <property type="match status" value="1"/>
</dbReference>
<feature type="compositionally biased region" description="Gly residues" evidence="7">
    <location>
        <begin position="11"/>
        <end position="25"/>
    </location>
</feature>
<dbReference type="GO" id="GO:0042693">
    <property type="term" value="P:muscle cell fate commitment"/>
    <property type="evidence" value="ECO:0007669"/>
    <property type="project" value="UniProtKB-ARBA"/>
</dbReference>